<accession>A0A1I1Y762</accession>
<dbReference type="OrthoDB" id="8812711at2"/>
<proteinExistence type="predicted"/>
<name>A0A1I1Y762_9BURK</name>
<evidence type="ECO:0000313" key="2">
    <source>
        <dbReference type="Proteomes" id="UP000199517"/>
    </source>
</evidence>
<sequence length="157" mass="15945">MPIPSSASPALKGADPARAFLSQIGIHLGIPPQTLAAVEAGEPFMGPSGLLCRIHARAAEAGWHAYPEVVLPMAAAELGGLDVLRLLGVQEQLLGEEGWHLGLMEGGELLSLRPLQASADAAQVAADMDRGHVLGRAALEVLAGEPLAADGGPGDAA</sequence>
<protein>
    <submittedName>
        <fullName evidence="1">Uncharacterized protein</fullName>
    </submittedName>
</protein>
<gene>
    <name evidence="1" type="ORF">SAMN04489710_11634</name>
</gene>
<organism evidence="1 2">
    <name type="scientific">Paracidovorax konjaci</name>
    <dbReference type="NCBI Taxonomy" id="32040"/>
    <lineage>
        <taxon>Bacteria</taxon>
        <taxon>Pseudomonadati</taxon>
        <taxon>Pseudomonadota</taxon>
        <taxon>Betaproteobacteria</taxon>
        <taxon>Burkholderiales</taxon>
        <taxon>Comamonadaceae</taxon>
        <taxon>Paracidovorax</taxon>
    </lineage>
</organism>
<keyword evidence="2" id="KW-1185">Reference proteome</keyword>
<dbReference type="Proteomes" id="UP000199517">
    <property type="component" value="Unassembled WGS sequence"/>
</dbReference>
<dbReference type="RefSeq" id="WP_092956392.1">
    <property type="nucleotide sequence ID" value="NZ_FOMQ01000016.1"/>
</dbReference>
<reference evidence="2" key="1">
    <citation type="submission" date="2016-10" db="EMBL/GenBank/DDBJ databases">
        <authorList>
            <person name="Varghese N."/>
            <person name="Submissions S."/>
        </authorList>
    </citation>
    <scope>NUCLEOTIDE SEQUENCE [LARGE SCALE GENOMIC DNA]</scope>
    <source>
        <strain evidence="2">DSM 7481</strain>
    </source>
</reference>
<dbReference type="EMBL" id="FOMQ01000016">
    <property type="protein sequence ID" value="SFE15475.1"/>
    <property type="molecule type" value="Genomic_DNA"/>
</dbReference>
<evidence type="ECO:0000313" key="1">
    <source>
        <dbReference type="EMBL" id="SFE15475.1"/>
    </source>
</evidence>
<dbReference type="AlphaFoldDB" id="A0A1I1Y762"/>